<organism evidence="7 8">
    <name type="scientific">Oceanospirillum sediminis</name>
    <dbReference type="NCBI Taxonomy" id="2760088"/>
    <lineage>
        <taxon>Bacteria</taxon>
        <taxon>Pseudomonadati</taxon>
        <taxon>Pseudomonadota</taxon>
        <taxon>Gammaproteobacteria</taxon>
        <taxon>Oceanospirillales</taxon>
        <taxon>Oceanospirillaceae</taxon>
        <taxon>Oceanospirillum</taxon>
    </lineage>
</organism>
<feature type="transmembrane region" description="Helical" evidence="5">
    <location>
        <begin position="253"/>
        <end position="273"/>
    </location>
</feature>
<feature type="transmembrane region" description="Helical" evidence="5">
    <location>
        <begin position="165"/>
        <end position="185"/>
    </location>
</feature>
<dbReference type="RefSeq" id="WP_182809393.1">
    <property type="nucleotide sequence ID" value="NZ_JACJFM010000017.1"/>
</dbReference>
<name>A0A839ISQ6_9GAMM</name>
<evidence type="ECO:0000259" key="6">
    <source>
        <dbReference type="Pfam" id="PF00892"/>
    </source>
</evidence>
<dbReference type="EMBL" id="JACJFM010000017">
    <property type="protein sequence ID" value="MBB1487612.1"/>
    <property type="molecule type" value="Genomic_DNA"/>
</dbReference>
<feature type="transmembrane region" description="Helical" evidence="5">
    <location>
        <begin position="279"/>
        <end position="301"/>
    </location>
</feature>
<feature type="transmembrane region" description="Helical" evidence="5">
    <location>
        <begin position="225"/>
        <end position="246"/>
    </location>
</feature>
<evidence type="ECO:0000256" key="4">
    <source>
        <dbReference type="ARBA" id="ARBA00023136"/>
    </source>
</evidence>
<protein>
    <submittedName>
        <fullName evidence="7">DMT family transporter</fullName>
    </submittedName>
</protein>
<proteinExistence type="predicted"/>
<keyword evidence="4 5" id="KW-0472">Membrane</keyword>
<keyword evidence="8" id="KW-1185">Reference proteome</keyword>
<feature type="transmembrane region" description="Helical" evidence="5">
    <location>
        <begin position="116"/>
        <end position="134"/>
    </location>
</feature>
<feature type="transmembrane region" description="Helical" evidence="5">
    <location>
        <begin position="89"/>
        <end position="110"/>
    </location>
</feature>
<dbReference type="PANTHER" id="PTHR22911">
    <property type="entry name" value="ACYL-MALONYL CONDENSING ENZYME-RELATED"/>
    <property type="match status" value="1"/>
</dbReference>
<comment type="caution">
    <text evidence="7">The sequence shown here is derived from an EMBL/GenBank/DDBJ whole genome shotgun (WGS) entry which is preliminary data.</text>
</comment>
<keyword evidence="2 5" id="KW-0812">Transmembrane</keyword>
<accession>A0A839ISQ6</accession>
<sequence length="313" mass="34383">MSVLTRELVLKRLEQRINHVIPVKIQGILLALISTGLFVLVGVLVRILSERIDLFQILLFRQLVFIVLLLPSVKASIDILLKPRQVKLHFLRIFGAFLALYLGFVTVSHIPLADATALGFTQVLFVAVISRLFLSEAVGLSRLLTILIGFAGVILVVQPEFNQSAVYTLTGLIAASGAAVAVVCVRKMAQTEPRVVLLSYQAVFVGLIALLPSLMSWQWPTLYELMLLILVGVISSVAQWIGITAYKLAEANVIANVEYAKIVYSLALGYWLFAETPDTLAVLGVLIIFTSAILPLLMTFLSVRRFSSNQPPV</sequence>
<feature type="transmembrane region" description="Helical" evidence="5">
    <location>
        <begin position="54"/>
        <end position="77"/>
    </location>
</feature>
<comment type="subcellular location">
    <subcellularLocation>
        <location evidence="1">Membrane</location>
        <topology evidence="1">Multi-pass membrane protein</topology>
    </subcellularLocation>
</comment>
<reference evidence="7 8" key="1">
    <citation type="submission" date="2020-08" db="EMBL/GenBank/DDBJ databases">
        <title>Oceanospirillum sp. nov. isolated from marine sediment.</title>
        <authorList>
            <person name="Ji X."/>
        </authorList>
    </citation>
    <scope>NUCLEOTIDE SEQUENCE [LARGE SCALE GENOMIC DNA]</scope>
    <source>
        <strain evidence="7 8">D5</strain>
    </source>
</reference>
<feature type="transmembrane region" description="Helical" evidence="5">
    <location>
        <begin position="141"/>
        <end position="159"/>
    </location>
</feature>
<dbReference type="GO" id="GO:0016020">
    <property type="term" value="C:membrane"/>
    <property type="evidence" value="ECO:0007669"/>
    <property type="project" value="UniProtKB-SubCell"/>
</dbReference>
<dbReference type="AlphaFoldDB" id="A0A839ISQ6"/>
<dbReference type="Proteomes" id="UP000565262">
    <property type="component" value="Unassembled WGS sequence"/>
</dbReference>
<dbReference type="SUPFAM" id="SSF103481">
    <property type="entry name" value="Multidrug resistance efflux transporter EmrE"/>
    <property type="match status" value="2"/>
</dbReference>
<dbReference type="InterPro" id="IPR037185">
    <property type="entry name" value="EmrE-like"/>
</dbReference>
<feature type="domain" description="EamA" evidence="6">
    <location>
        <begin position="27"/>
        <end position="157"/>
    </location>
</feature>
<evidence type="ECO:0000256" key="1">
    <source>
        <dbReference type="ARBA" id="ARBA00004141"/>
    </source>
</evidence>
<feature type="transmembrane region" description="Helical" evidence="5">
    <location>
        <begin position="21"/>
        <end position="48"/>
    </location>
</feature>
<evidence type="ECO:0000313" key="8">
    <source>
        <dbReference type="Proteomes" id="UP000565262"/>
    </source>
</evidence>
<evidence type="ECO:0000256" key="3">
    <source>
        <dbReference type="ARBA" id="ARBA00022989"/>
    </source>
</evidence>
<gene>
    <name evidence="7" type="ORF">H4O21_13430</name>
</gene>
<dbReference type="PANTHER" id="PTHR22911:SF6">
    <property type="entry name" value="SOLUTE CARRIER FAMILY 35 MEMBER G1"/>
    <property type="match status" value="1"/>
</dbReference>
<keyword evidence="3 5" id="KW-1133">Transmembrane helix</keyword>
<evidence type="ECO:0000256" key="2">
    <source>
        <dbReference type="ARBA" id="ARBA00022692"/>
    </source>
</evidence>
<feature type="domain" description="EamA" evidence="6">
    <location>
        <begin position="169"/>
        <end position="294"/>
    </location>
</feature>
<dbReference type="InterPro" id="IPR000620">
    <property type="entry name" value="EamA_dom"/>
</dbReference>
<feature type="transmembrane region" description="Helical" evidence="5">
    <location>
        <begin position="197"/>
        <end position="219"/>
    </location>
</feature>
<evidence type="ECO:0000313" key="7">
    <source>
        <dbReference type="EMBL" id="MBB1487612.1"/>
    </source>
</evidence>
<dbReference type="Pfam" id="PF00892">
    <property type="entry name" value="EamA"/>
    <property type="match status" value="2"/>
</dbReference>
<evidence type="ECO:0000256" key="5">
    <source>
        <dbReference type="SAM" id="Phobius"/>
    </source>
</evidence>